<keyword evidence="3" id="KW-1185">Reference proteome</keyword>
<gene>
    <name evidence="2" type="ORF">KAT72_00425</name>
</gene>
<proteinExistence type="predicted"/>
<dbReference type="RefSeq" id="WP_157013246.1">
    <property type="nucleotide sequence ID" value="NZ_CAWMAJ010000014.1"/>
</dbReference>
<protein>
    <submittedName>
        <fullName evidence="2">Uncharacterized protein</fullName>
    </submittedName>
</protein>
<evidence type="ECO:0000256" key="1">
    <source>
        <dbReference type="SAM" id="MobiDB-lite"/>
    </source>
</evidence>
<evidence type="ECO:0000313" key="2">
    <source>
        <dbReference type="EMBL" id="MBR7627540.1"/>
    </source>
</evidence>
<comment type="caution">
    <text evidence="2">The sequence shown here is derived from an EMBL/GenBank/DDBJ whole genome shotgun (WGS) entry which is preliminary data.</text>
</comment>
<accession>A0ABS5GK81</accession>
<sequence length="182" mass="19585">MIISSETTLVESTIAKKSSPRNISIQLDETQGSSRQGRSASEANQDDSYISIAMDAENKPLTQNAITKTASGFNYGWYTKCAGLAVGGGIISCQIDAEAANYNYLTFTGEGGGLGYGYVEGVWTSIYPKDQLRGRSGTFRYASFLYSSITMKDKNASSDHSWFKGGGMTVGFFGGNARINPR</sequence>
<feature type="region of interest" description="Disordered" evidence="1">
    <location>
        <begin position="25"/>
        <end position="45"/>
    </location>
</feature>
<dbReference type="Proteomes" id="UP000675653">
    <property type="component" value="Unassembled WGS sequence"/>
</dbReference>
<reference evidence="2 3" key="1">
    <citation type="submission" date="2021-04" db="EMBL/GenBank/DDBJ databases">
        <title>Draft Genome of Aeromonas popoffii ID682, isolated from a natural water source in Idaho.</title>
        <authorList>
            <person name="Testerman T."/>
            <person name="Graf J."/>
        </authorList>
    </citation>
    <scope>NUCLEOTIDE SEQUENCE [LARGE SCALE GENOMIC DNA]</scope>
    <source>
        <strain evidence="2 3">ID682</strain>
    </source>
</reference>
<name>A0ABS5GK81_9GAMM</name>
<organism evidence="2 3">
    <name type="scientific">Aeromonas popoffii</name>
    <dbReference type="NCBI Taxonomy" id="70856"/>
    <lineage>
        <taxon>Bacteria</taxon>
        <taxon>Pseudomonadati</taxon>
        <taxon>Pseudomonadota</taxon>
        <taxon>Gammaproteobacteria</taxon>
        <taxon>Aeromonadales</taxon>
        <taxon>Aeromonadaceae</taxon>
        <taxon>Aeromonas</taxon>
    </lineage>
</organism>
<evidence type="ECO:0000313" key="3">
    <source>
        <dbReference type="Proteomes" id="UP000675653"/>
    </source>
</evidence>
<dbReference type="EMBL" id="JAGRZL010000002">
    <property type="protein sequence ID" value="MBR7627540.1"/>
    <property type="molecule type" value="Genomic_DNA"/>
</dbReference>